<dbReference type="InterPro" id="IPR010996">
    <property type="entry name" value="HHH_MUS81"/>
</dbReference>
<protein>
    <recommendedName>
        <fullName evidence="5">DNA polymerase beta</fullName>
        <ecNumber evidence="3">2.7.7.7</ecNumber>
        <ecNumber evidence="4">4.2.99.18</ecNumber>
    </recommendedName>
    <alternativeName>
        <fullName evidence="16">5'-deoxyribose-phosphate lyase</fullName>
    </alternativeName>
    <alternativeName>
        <fullName evidence="17">AP lyase</fullName>
    </alternativeName>
</protein>
<dbReference type="GO" id="GO:0003887">
    <property type="term" value="F:DNA-directed DNA polymerase activity"/>
    <property type="evidence" value="ECO:0007669"/>
    <property type="project" value="UniProtKB-KW"/>
</dbReference>
<evidence type="ECO:0000256" key="7">
    <source>
        <dbReference type="ARBA" id="ARBA00022634"/>
    </source>
</evidence>
<dbReference type="FunFam" id="3.20.20.140:FF:000047">
    <property type="entry name" value="PHP domain-containing protein"/>
    <property type="match status" value="1"/>
</dbReference>
<dbReference type="Gene3D" id="1.10.150.20">
    <property type="entry name" value="5' to 3' exonuclease, C-terminal subdomain"/>
    <property type="match status" value="1"/>
</dbReference>
<dbReference type="InterPro" id="IPR003141">
    <property type="entry name" value="Pol/His_phosphatase_N"/>
</dbReference>
<dbReference type="PRINTS" id="PR00870">
    <property type="entry name" value="DNAPOLXBETA"/>
</dbReference>
<dbReference type="InterPro" id="IPR004013">
    <property type="entry name" value="PHP_dom"/>
</dbReference>
<dbReference type="InterPro" id="IPR002008">
    <property type="entry name" value="DNA_pol_X_beta-like"/>
</dbReference>
<gene>
    <name evidence="25" type="primary">polX</name>
    <name evidence="25" type="ORF">ENL39_05405</name>
</gene>
<name>A0A7V5I1V9_UNCAE</name>
<evidence type="ECO:0000256" key="3">
    <source>
        <dbReference type="ARBA" id="ARBA00012417"/>
    </source>
</evidence>
<dbReference type="GO" id="GO:0003677">
    <property type="term" value="F:DNA binding"/>
    <property type="evidence" value="ECO:0007669"/>
    <property type="project" value="InterPro"/>
</dbReference>
<comment type="caution">
    <text evidence="25">The sequence shown here is derived from an EMBL/GenBank/DDBJ whole genome shotgun (WGS) entry which is preliminary data.</text>
</comment>
<dbReference type="EC" id="4.2.99.18" evidence="4"/>
<evidence type="ECO:0000256" key="19">
    <source>
        <dbReference type="ARBA" id="ARBA00044678"/>
    </source>
</evidence>
<dbReference type="SUPFAM" id="SSF47781">
    <property type="entry name" value="RuvA domain 2-like"/>
    <property type="match status" value="1"/>
</dbReference>
<dbReference type="SUPFAM" id="SSF47802">
    <property type="entry name" value="DNA polymerase beta, N-terminal domain-like"/>
    <property type="match status" value="1"/>
</dbReference>
<dbReference type="InterPro" id="IPR002054">
    <property type="entry name" value="DNA-dir_DNA_pol_X"/>
</dbReference>
<keyword evidence="11" id="KW-0227">DNA damage</keyword>
<dbReference type="GO" id="GO:0004527">
    <property type="term" value="F:exonuclease activity"/>
    <property type="evidence" value="ECO:0007669"/>
    <property type="project" value="UniProtKB-KW"/>
</dbReference>
<comment type="catalytic activity">
    <reaction evidence="21">
        <text>DNA(n) + a 2'-deoxyribonucleoside 5'-triphosphate = DNA(n+1) + diphosphate</text>
        <dbReference type="Rhea" id="RHEA:22508"/>
        <dbReference type="Rhea" id="RHEA-COMP:17339"/>
        <dbReference type="Rhea" id="RHEA-COMP:17340"/>
        <dbReference type="ChEBI" id="CHEBI:33019"/>
        <dbReference type="ChEBI" id="CHEBI:61560"/>
        <dbReference type="ChEBI" id="CHEBI:173112"/>
        <dbReference type="EC" id="2.7.7.7"/>
    </reaction>
</comment>
<dbReference type="InterPro" id="IPR029398">
    <property type="entry name" value="PolB_thumb"/>
</dbReference>
<proteinExistence type="predicted"/>
<evidence type="ECO:0000256" key="8">
    <source>
        <dbReference type="ARBA" id="ARBA00022679"/>
    </source>
</evidence>
<evidence type="ECO:0000256" key="11">
    <source>
        <dbReference type="ARBA" id="ARBA00022763"/>
    </source>
</evidence>
<keyword evidence="6" id="KW-0488">Methylation</keyword>
<dbReference type="Gene3D" id="3.30.460.10">
    <property type="entry name" value="Beta Polymerase, domain 2"/>
    <property type="match status" value="1"/>
</dbReference>
<dbReference type="InterPro" id="IPR028207">
    <property type="entry name" value="DNA_pol_B_palm_palm"/>
</dbReference>
<keyword evidence="7" id="KW-0237">DNA synthesis</keyword>
<organism evidence="25">
    <name type="scientific">Aerophobetes bacterium</name>
    <dbReference type="NCBI Taxonomy" id="2030807"/>
    <lineage>
        <taxon>Bacteria</taxon>
        <taxon>Candidatus Aerophobota</taxon>
    </lineage>
</organism>
<comment type="function">
    <text evidence="20">Repair polymerase that plays a key role in base-excision repair. During this process, the damaged base is excised by specific DNA glycosylases, the DNA backbone is nicked at the abasic site by an apurinic/apyrimidic (AP) endonuclease, and POLB removes 5'-deoxyribose-phosphate from the preincised AP site acting as a 5'-deoxyribose-phosphate lyase (5'-dRP lyase); through its DNA polymerase activity, it adds one nucleotide to the 3' end of the arising single-nucleotide gap. Conducts 'gap-filling' DNA synthesis in a stepwise distributive fashion rather than in a processive fashion as for other DNA polymerases. It is also able to cleave sugar-phosphate bonds 3' to an intact AP site, acting as an AP lyase.</text>
</comment>
<dbReference type="SUPFAM" id="SSF89550">
    <property type="entry name" value="PHP domain-like"/>
    <property type="match status" value="1"/>
</dbReference>
<evidence type="ECO:0000256" key="16">
    <source>
        <dbReference type="ARBA" id="ARBA00035717"/>
    </source>
</evidence>
<dbReference type="NCBIfam" id="NF006375">
    <property type="entry name" value="PRK08609.1"/>
    <property type="match status" value="1"/>
</dbReference>
<evidence type="ECO:0000256" key="9">
    <source>
        <dbReference type="ARBA" id="ARBA00022695"/>
    </source>
</evidence>
<evidence type="ECO:0000256" key="12">
    <source>
        <dbReference type="ARBA" id="ARBA00022843"/>
    </source>
</evidence>
<evidence type="ECO:0000256" key="5">
    <source>
        <dbReference type="ARBA" id="ARBA00020020"/>
    </source>
</evidence>
<keyword evidence="15" id="KW-0234">DNA repair</keyword>
<accession>A0A7V5I1V9</accession>
<evidence type="ECO:0000256" key="21">
    <source>
        <dbReference type="ARBA" id="ARBA00049244"/>
    </source>
</evidence>
<comment type="subcellular location">
    <subcellularLocation>
        <location evidence="2">Cytoplasm</location>
    </subcellularLocation>
</comment>
<dbReference type="InterPro" id="IPR022311">
    <property type="entry name" value="PolX-like"/>
</dbReference>
<dbReference type="InterPro" id="IPR027421">
    <property type="entry name" value="DNA_pol_lamdba_lyase_dom_sf"/>
</dbReference>
<dbReference type="Gene3D" id="3.20.20.140">
    <property type="entry name" value="Metal-dependent hydrolases"/>
    <property type="match status" value="1"/>
</dbReference>
<dbReference type="Pfam" id="PF14520">
    <property type="entry name" value="HHH_5"/>
    <property type="match status" value="1"/>
</dbReference>
<comment type="cofactor">
    <cofactor evidence="1">
        <name>Mg(2+)</name>
        <dbReference type="ChEBI" id="CHEBI:18420"/>
    </cofactor>
</comment>
<keyword evidence="14" id="KW-0915">Sodium</keyword>
<dbReference type="SMART" id="SM00481">
    <property type="entry name" value="POLIIIAc"/>
    <property type="match status" value="1"/>
</dbReference>
<dbReference type="GO" id="GO:0005829">
    <property type="term" value="C:cytosol"/>
    <property type="evidence" value="ECO:0007669"/>
    <property type="project" value="TreeGrafter"/>
</dbReference>
<dbReference type="PIRSF" id="PIRSF005047">
    <property type="entry name" value="UCP005047_YshC"/>
    <property type="match status" value="1"/>
</dbReference>
<evidence type="ECO:0000256" key="4">
    <source>
        <dbReference type="ARBA" id="ARBA00012720"/>
    </source>
</evidence>
<dbReference type="GO" id="GO:0006281">
    <property type="term" value="P:DNA repair"/>
    <property type="evidence" value="ECO:0007669"/>
    <property type="project" value="UniProtKB-KW"/>
</dbReference>
<dbReference type="InterPro" id="IPR016195">
    <property type="entry name" value="Pol/histidinol_Pase-like"/>
</dbReference>
<comment type="catalytic activity">
    <reaction evidence="18">
        <text>2'-deoxyribonucleotide-(2'-deoxyribose 5'-phosphate)-2'-deoxyribonucleotide-DNA = a 3'-end 2'-deoxyribonucleotide-(2,3-dehydro-2,3-deoxyribose 5'-phosphate)-DNA + a 5'-end 5'-phospho-2'-deoxyribonucleoside-DNA + H(+)</text>
        <dbReference type="Rhea" id="RHEA:66592"/>
        <dbReference type="Rhea" id="RHEA-COMP:13180"/>
        <dbReference type="Rhea" id="RHEA-COMP:16897"/>
        <dbReference type="Rhea" id="RHEA-COMP:17067"/>
        <dbReference type="ChEBI" id="CHEBI:15378"/>
        <dbReference type="ChEBI" id="CHEBI:136412"/>
        <dbReference type="ChEBI" id="CHEBI:157695"/>
        <dbReference type="ChEBI" id="CHEBI:167181"/>
        <dbReference type="EC" id="4.2.99.18"/>
    </reaction>
</comment>
<dbReference type="GO" id="GO:0140078">
    <property type="term" value="F:class I DNA-(apurinic or apyrimidinic site) endonuclease activity"/>
    <property type="evidence" value="ECO:0007669"/>
    <property type="project" value="UniProtKB-EC"/>
</dbReference>
<evidence type="ECO:0000256" key="10">
    <source>
        <dbReference type="ARBA" id="ARBA00022705"/>
    </source>
</evidence>
<evidence type="ECO:0000259" key="22">
    <source>
        <dbReference type="SMART" id="SM00278"/>
    </source>
</evidence>
<feature type="domain" description="Helix-hairpin-helix DNA-binding motif class 1" evidence="22">
    <location>
        <begin position="79"/>
        <end position="98"/>
    </location>
</feature>
<dbReference type="SMART" id="SM00278">
    <property type="entry name" value="HhH1"/>
    <property type="match status" value="3"/>
</dbReference>
<keyword evidence="13" id="KW-0239">DNA-directed DNA polymerase</keyword>
<evidence type="ECO:0000256" key="1">
    <source>
        <dbReference type="ARBA" id="ARBA00001946"/>
    </source>
</evidence>
<dbReference type="InterPro" id="IPR043519">
    <property type="entry name" value="NT_sf"/>
</dbReference>
<evidence type="ECO:0000256" key="18">
    <source>
        <dbReference type="ARBA" id="ARBA00044632"/>
    </source>
</evidence>
<evidence type="ECO:0000313" key="25">
    <source>
        <dbReference type="EMBL" id="HHF98902.1"/>
    </source>
</evidence>
<dbReference type="InterPro" id="IPR003583">
    <property type="entry name" value="Hlx-hairpin-Hlx_DNA-bd_motif"/>
</dbReference>
<evidence type="ECO:0000256" key="15">
    <source>
        <dbReference type="ARBA" id="ARBA00023204"/>
    </source>
</evidence>
<dbReference type="SMART" id="SM00483">
    <property type="entry name" value="POLXc"/>
    <property type="match status" value="1"/>
</dbReference>
<dbReference type="Proteomes" id="UP000886070">
    <property type="component" value="Unassembled WGS sequence"/>
</dbReference>
<dbReference type="Pfam" id="PF02811">
    <property type="entry name" value="PHP"/>
    <property type="match status" value="1"/>
</dbReference>
<feature type="domain" description="Polymerase/histidinol phosphatase N-terminal" evidence="23">
    <location>
        <begin position="328"/>
        <end position="407"/>
    </location>
</feature>
<dbReference type="Gene3D" id="1.10.150.110">
    <property type="entry name" value="DNA polymerase beta, N-terminal domain-like"/>
    <property type="match status" value="1"/>
</dbReference>
<dbReference type="InterPro" id="IPR047967">
    <property type="entry name" value="PolX_PHP"/>
</dbReference>
<feature type="domain" description="Helix-hairpin-helix DNA-binding motif class 1" evidence="22">
    <location>
        <begin position="39"/>
        <end position="58"/>
    </location>
</feature>
<dbReference type="Gene3D" id="3.30.210.10">
    <property type="entry name" value="DNA polymerase, thumb domain"/>
    <property type="match status" value="1"/>
</dbReference>
<dbReference type="InterPro" id="IPR010994">
    <property type="entry name" value="RuvA_2-like"/>
</dbReference>
<evidence type="ECO:0000256" key="14">
    <source>
        <dbReference type="ARBA" id="ARBA00023053"/>
    </source>
</evidence>
<dbReference type="CDD" id="cd07436">
    <property type="entry name" value="PHP_PolX"/>
    <property type="match status" value="1"/>
</dbReference>
<keyword evidence="25" id="KW-0269">Exonuclease</keyword>
<keyword evidence="12" id="KW-0832">Ubl conjugation</keyword>
<dbReference type="AlphaFoldDB" id="A0A7V5I1V9"/>
<dbReference type="EC" id="2.7.7.7" evidence="3"/>
<feature type="domain" description="DNA-directed DNA polymerase X" evidence="24">
    <location>
        <begin position="1"/>
        <end position="304"/>
    </location>
</feature>
<evidence type="ECO:0000256" key="13">
    <source>
        <dbReference type="ARBA" id="ARBA00022932"/>
    </source>
</evidence>
<evidence type="ECO:0000256" key="6">
    <source>
        <dbReference type="ARBA" id="ARBA00022481"/>
    </source>
</evidence>
<dbReference type="Pfam" id="PF14716">
    <property type="entry name" value="HHH_8"/>
    <property type="match status" value="1"/>
</dbReference>
<keyword evidence="9" id="KW-0548">Nucleotidyltransferase</keyword>
<evidence type="ECO:0000259" key="24">
    <source>
        <dbReference type="SMART" id="SM00483"/>
    </source>
</evidence>
<dbReference type="SUPFAM" id="SSF81301">
    <property type="entry name" value="Nucleotidyltransferase"/>
    <property type="match status" value="1"/>
</dbReference>
<dbReference type="CDD" id="cd00141">
    <property type="entry name" value="NT_POLXc"/>
    <property type="match status" value="1"/>
</dbReference>
<evidence type="ECO:0000256" key="20">
    <source>
        <dbReference type="ARBA" id="ARBA00045548"/>
    </source>
</evidence>
<evidence type="ECO:0000256" key="2">
    <source>
        <dbReference type="ARBA" id="ARBA00004496"/>
    </source>
</evidence>
<dbReference type="InterPro" id="IPR037160">
    <property type="entry name" value="DNA_Pol_thumb_sf"/>
</dbReference>
<dbReference type="PANTHER" id="PTHR36928">
    <property type="entry name" value="PHOSPHATASE YCDX-RELATED"/>
    <property type="match status" value="1"/>
</dbReference>
<keyword evidence="8" id="KW-0808">Transferase</keyword>
<keyword evidence="10" id="KW-0235">DNA replication</keyword>
<dbReference type="GO" id="GO:0042578">
    <property type="term" value="F:phosphoric ester hydrolase activity"/>
    <property type="evidence" value="ECO:0007669"/>
    <property type="project" value="TreeGrafter"/>
</dbReference>
<dbReference type="Pfam" id="PF14792">
    <property type="entry name" value="DNA_pol_B_palm"/>
    <property type="match status" value="1"/>
</dbReference>
<dbReference type="GO" id="GO:0008270">
    <property type="term" value="F:zinc ion binding"/>
    <property type="evidence" value="ECO:0007669"/>
    <property type="project" value="TreeGrafter"/>
</dbReference>
<keyword evidence="25" id="KW-0540">Nuclease</keyword>
<evidence type="ECO:0000259" key="23">
    <source>
        <dbReference type="SMART" id="SM00481"/>
    </source>
</evidence>
<dbReference type="EMBL" id="DRTT01000146">
    <property type="protein sequence ID" value="HHF98902.1"/>
    <property type="molecule type" value="Genomic_DNA"/>
</dbReference>
<dbReference type="Pfam" id="PF14791">
    <property type="entry name" value="DNA_pol_B_thumb"/>
    <property type="match status" value="1"/>
</dbReference>
<sequence length="565" mass="62577">MADFLAIKGENPFRIRAYEKAADIIQHLSGNIEELYQKGELSKIPGIGKGMVEKIETILKTGTLPAYEELKRSFPEGLIELLSVPDVGPKTAKLLYEKIGVKNLKELEEAAKAGKLRDLPGLGAKKEENILRGIRLYKTRSSRILLGKALPLVKSIIEELEKKAGSCIEKISMAGSLRRGKETVGDIDILATSPSSSFLMEVFTNLSFVKDVLAKGETKSSILTGDGLQVDLRVVASDCFGAAIQYFTGSKEHNIRLREKAIKKGLKINEYGVFTQNGKKIGGKEEAEIYDILGLSFIPPELREDRGEIEAAEKGALPDLLEEEDIKGDLHIHTKASDGADDIEDIVEKAKEKGYEYIAITDHTYSLRVAGGLAPEDILAQVERIKKVNSRLSGIRILSGAEVNIQLDGSLDLPDEVLSKLDVVIAAVHTGFRQDKDVMTKRVIKAISHPLVHILAHPSGRLLGERESYAIDLDRVLDVAARKGVWIEINSQPERLDLTDYWAMEAKKRGVKIVINTDAHSRDSLDFIKLGVITARRGWLEKQDVINTLSLKELLKELKKKHKKM</sequence>
<keyword evidence="25" id="KW-0378">Hydrolase</keyword>
<dbReference type="PANTHER" id="PTHR36928:SF1">
    <property type="entry name" value="PHOSPHATASE YCDX-RELATED"/>
    <property type="match status" value="1"/>
</dbReference>
<evidence type="ECO:0000256" key="17">
    <source>
        <dbReference type="ARBA" id="ARBA00035726"/>
    </source>
</evidence>
<reference evidence="25" key="1">
    <citation type="journal article" date="2020" name="mSystems">
        <title>Genome- and Community-Level Interaction Insights into Carbon Utilization and Element Cycling Functions of Hydrothermarchaeota in Hydrothermal Sediment.</title>
        <authorList>
            <person name="Zhou Z."/>
            <person name="Liu Y."/>
            <person name="Xu W."/>
            <person name="Pan J."/>
            <person name="Luo Z.H."/>
            <person name="Li M."/>
        </authorList>
    </citation>
    <scope>NUCLEOTIDE SEQUENCE [LARGE SCALE GENOMIC DNA]</scope>
    <source>
        <strain evidence="25">HyVt-92</strain>
    </source>
</reference>
<comment type="catalytic activity">
    <reaction evidence="19">
        <text>a 5'-end 2'-deoxyribose-2'-deoxyribonucleotide-DNA = (2E,4S)-4-hydroxypenten-2-al-5-phosphate + a 5'-end 5'-phospho-2'-deoxyribonucleoside-DNA + H(+)</text>
        <dbReference type="Rhea" id="RHEA:76255"/>
        <dbReference type="Rhea" id="RHEA-COMP:13180"/>
        <dbReference type="Rhea" id="RHEA-COMP:18657"/>
        <dbReference type="ChEBI" id="CHEBI:15378"/>
        <dbReference type="ChEBI" id="CHEBI:136412"/>
        <dbReference type="ChEBI" id="CHEBI:195194"/>
        <dbReference type="ChEBI" id="CHEBI:195195"/>
    </reaction>
</comment>
<dbReference type="InterPro" id="IPR050243">
    <property type="entry name" value="PHP_phosphatase"/>
</dbReference>
<feature type="domain" description="Helix-hairpin-helix DNA-binding motif class 1" evidence="22">
    <location>
        <begin position="114"/>
        <end position="133"/>
    </location>
</feature>